<keyword evidence="2" id="KW-1185">Reference proteome</keyword>
<reference evidence="1" key="1">
    <citation type="submission" date="2019-10" db="EMBL/GenBank/DDBJ databases">
        <authorList>
            <consortium name="DOE Joint Genome Institute"/>
            <person name="Kuo A."/>
            <person name="Miyauchi S."/>
            <person name="Kiss E."/>
            <person name="Drula E."/>
            <person name="Kohler A."/>
            <person name="Sanchez-Garcia M."/>
            <person name="Andreopoulos B."/>
            <person name="Barry K.W."/>
            <person name="Bonito G."/>
            <person name="Buee M."/>
            <person name="Carver A."/>
            <person name="Chen C."/>
            <person name="Cichocki N."/>
            <person name="Clum A."/>
            <person name="Culley D."/>
            <person name="Crous P.W."/>
            <person name="Fauchery L."/>
            <person name="Girlanda M."/>
            <person name="Hayes R."/>
            <person name="Keri Z."/>
            <person name="Labutti K."/>
            <person name="Lipzen A."/>
            <person name="Lombard V."/>
            <person name="Magnuson J."/>
            <person name="Maillard F."/>
            <person name="Morin E."/>
            <person name="Murat C."/>
            <person name="Nolan M."/>
            <person name="Ohm R."/>
            <person name="Pangilinan J."/>
            <person name="Pereira M."/>
            <person name="Perotto S."/>
            <person name="Peter M."/>
            <person name="Riley R."/>
            <person name="Sitrit Y."/>
            <person name="Stielow B."/>
            <person name="Szollosi G."/>
            <person name="Zifcakova L."/>
            <person name="Stursova M."/>
            <person name="Spatafora J.W."/>
            <person name="Tedersoo L."/>
            <person name="Vaario L.-M."/>
            <person name="Yamada A."/>
            <person name="Yan M."/>
            <person name="Wang P."/>
            <person name="Xu J."/>
            <person name="Bruns T."/>
            <person name="Baldrian P."/>
            <person name="Vilgalys R."/>
            <person name="Henrissat B."/>
            <person name="Grigoriev I.V."/>
            <person name="Hibbett D."/>
            <person name="Nagy L.G."/>
            <person name="Martin F.M."/>
        </authorList>
    </citation>
    <scope>NUCLEOTIDE SEQUENCE</scope>
    <source>
        <strain evidence="1">P2</strain>
    </source>
</reference>
<accession>A0ACB6ZHN4</accession>
<gene>
    <name evidence="1" type="ORF">BDM02DRAFT_2035959</name>
</gene>
<dbReference type="EMBL" id="MU118006">
    <property type="protein sequence ID" value="KAF9648883.1"/>
    <property type="molecule type" value="Genomic_DNA"/>
</dbReference>
<evidence type="ECO:0000313" key="2">
    <source>
        <dbReference type="Proteomes" id="UP000886501"/>
    </source>
</evidence>
<protein>
    <submittedName>
        <fullName evidence="1">Proline-rich protein</fullName>
    </submittedName>
</protein>
<name>A0ACB6ZHN4_THEGA</name>
<proteinExistence type="predicted"/>
<dbReference type="Proteomes" id="UP000886501">
    <property type="component" value="Unassembled WGS sequence"/>
</dbReference>
<organism evidence="1 2">
    <name type="scientific">Thelephora ganbajun</name>
    <name type="common">Ganba fungus</name>
    <dbReference type="NCBI Taxonomy" id="370292"/>
    <lineage>
        <taxon>Eukaryota</taxon>
        <taxon>Fungi</taxon>
        <taxon>Dikarya</taxon>
        <taxon>Basidiomycota</taxon>
        <taxon>Agaricomycotina</taxon>
        <taxon>Agaricomycetes</taxon>
        <taxon>Thelephorales</taxon>
        <taxon>Thelephoraceae</taxon>
        <taxon>Thelephora</taxon>
    </lineage>
</organism>
<evidence type="ECO:0000313" key="1">
    <source>
        <dbReference type="EMBL" id="KAF9648883.1"/>
    </source>
</evidence>
<reference evidence="1" key="2">
    <citation type="journal article" date="2020" name="Nat. Commun.">
        <title>Large-scale genome sequencing of mycorrhizal fungi provides insights into the early evolution of symbiotic traits.</title>
        <authorList>
            <person name="Miyauchi S."/>
            <person name="Kiss E."/>
            <person name="Kuo A."/>
            <person name="Drula E."/>
            <person name="Kohler A."/>
            <person name="Sanchez-Garcia M."/>
            <person name="Morin E."/>
            <person name="Andreopoulos B."/>
            <person name="Barry K.W."/>
            <person name="Bonito G."/>
            <person name="Buee M."/>
            <person name="Carver A."/>
            <person name="Chen C."/>
            <person name="Cichocki N."/>
            <person name="Clum A."/>
            <person name="Culley D."/>
            <person name="Crous P.W."/>
            <person name="Fauchery L."/>
            <person name="Girlanda M."/>
            <person name="Hayes R.D."/>
            <person name="Keri Z."/>
            <person name="LaButti K."/>
            <person name="Lipzen A."/>
            <person name="Lombard V."/>
            <person name="Magnuson J."/>
            <person name="Maillard F."/>
            <person name="Murat C."/>
            <person name="Nolan M."/>
            <person name="Ohm R.A."/>
            <person name="Pangilinan J."/>
            <person name="Pereira M.F."/>
            <person name="Perotto S."/>
            <person name="Peter M."/>
            <person name="Pfister S."/>
            <person name="Riley R."/>
            <person name="Sitrit Y."/>
            <person name="Stielow J.B."/>
            <person name="Szollosi G."/>
            <person name="Zifcakova L."/>
            <person name="Stursova M."/>
            <person name="Spatafora J.W."/>
            <person name="Tedersoo L."/>
            <person name="Vaario L.M."/>
            <person name="Yamada A."/>
            <person name="Yan M."/>
            <person name="Wang P."/>
            <person name="Xu J."/>
            <person name="Bruns T."/>
            <person name="Baldrian P."/>
            <person name="Vilgalys R."/>
            <person name="Dunand C."/>
            <person name="Henrissat B."/>
            <person name="Grigoriev I.V."/>
            <person name="Hibbett D."/>
            <person name="Nagy L.G."/>
            <person name="Martin F.M."/>
        </authorList>
    </citation>
    <scope>NUCLEOTIDE SEQUENCE</scope>
    <source>
        <strain evidence="1">P2</strain>
    </source>
</reference>
<sequence>MFGIFKIFLLALALSTAQAAPIHTKRIAQVISASTQKWEAACRTAGGGEKCNPISVTAFTTLLAAAGPCEQQNAADQMIDLAKQLNNDAQMIRLAQIFRQQPRNTPSSESVQYCQQPPRNPELSGLFQCQFAGAKTQTFVGGVPVGSPGTIPFGLSSPVNPAGSCPASPNGPIPDGQQLVDITQNPGSGGDVKTRPVSGGNPSRPAKNSTHIVNKPAPTHTSNVPTPQAGNFRLQNGKDAQKLNAHFTTLTANSSCTDGQIGCVSGGFAQCVGGKFVITQCGATLTCAALPLVNSRGTSITCTTKEDAITRIANTGAQGGLTGSG</sequence>
<comment type="caution">
    <text evidence="1">The sequence shown here is derived from an EMBL/GenBank/DDBJ whole genome shotgun (WGS) entry which is preliminary data.</text>
</comment>